<protein>
    <submittedName>
        <fullName evidence="2">Uncharacterized protein</fullName>
    </submittedName>
</protein>
<sequence length="145" mass="16381">MNVSTQREQPLRDSIEPPELLDGDDPYANVDINRLPDWWRDAVVEFREHDLPPYQPPRLVDGTLVPPLADELETAYGVEIQLMGLDVAHGDAWEIQVDGDVVATVDRERTSDGYTRYEMTSERFIKIVEGKVRTSPNSSSLGDRG</sequence>
<keyword evidence="3" id="KW-1185">Reference proteome</keyword>
<dbReference type="Proteomes" id="UP000319712">
    <property type="component" value="Unassembled WGS sequence"/>
</dbReference>
<name>A0A521D0C2_9EURY</name>
<reference evidence="2 3" key="1">
    <citation type="submission" date="2017-05" db="EMBL/GenBank/DDBJ databases">
        <authorList>
            <person name="Varghese N."/>
            <person name="Submissions S."/>
        </authorList>
    </citation>
    <scope>NUCLEOTIDE SEQUENCE [LARGE SCALE GENOMIC DNA]</scope>
    <source>
        <strain evidence="2 3">DSM 19504</strain>
    </source>
</reference>
<dbReference type="EMBL" id="FXTD01000005">
    <property type="protein sequence ID" value="SMO65145.1"/>
    <property type="molecule type" value="Genomic_DNA"/>
</dbReference>
<proteinExistence type="predicted"/>
<evidence type="ECO:0000313" key="2">
    <source>
        <dbReference type="EMBL" id="SMO65145.1"/>
    </source>
</evidence>
<dbReference type="RefSeq" id="WP_142986576.1">
    <property type="nucleotide sequence ID" value="NZ_FXTD01000005.1"/>
</dbReference>
<organism evidence="2 3">
    <name type="scientific">Halorubrum cibi</name>
    <dbReference type="NCBI Taxonomy" id="413815"/>
    <lineage>
        <taxon>Archaea</taxon>
        <taxon>Methanobacteriati</taxon>
        <taxon>Methanobacteriota</taxon>
        <taxon>Stenosarchaea group</taxon>
        <taxon>Halobacteria</taxon>
        <taxon>Halobacteriales</taxon>
        <taxon>Haloferacaceae</taxon>
        <taxon>Halorubrum</taxon>
    </lineage>
</organism>
<evidence type="ECO:0000313" key="3">
    <source>
        <dbReference type="Proteomes" id="UP000319712"/>
    </source>
</evidence>
<dbReference type="AlphaFoldDB" id="A0A521D0C2"/>
<feature type="region of interest" description="Disordered" evidence="1">
    <location>
        <begin position="1"/>
        <end position="25"/>
    </location>
</feature>
<gene>
    <name evidence="2" type="ORF">SAMN06264867_105256</name>
</gene>
<dbReference type="OrthoDB" id="325754at2157"/>
<accession>A0A521D0C2</accession>
<evidence type="ECO:0000256" key="1">
    <source>
        <dbReference type="SAM" id="MobiDB-lite"/>
    </source>
</evidence>